<dbReference type="Proteomes" id="UP001484239">
    <property type="component" value="Unassembled WGS sequence"/>
</dbReference>
<dbReference type="Gene3D" id="2.40.30.170">
    <property type="match status" value="1"/>
</dbReference>
<organism evidence="6 7">
    <name type="scientific">Gaopeijia maritima</name>
    <dbReference type="NCBI Taxonomy" id="3119007"/>
    <lineage>
        <taxon>Bacteria</taxon>
        <taxon>Pseudomonadati</taxon>
        <taxon>Gemmatimonadota</taxon>
        <taxon>Longimicrobiia</taxon>
        <taxon>Gaopeijiales</taxon>
        <taxon>Gaopeijiaceae</taxon>
        <taxon>Gaopeijia</taxon>
    </lineage>
</organism>
<dbReference type="Pfam" id="PF25917">
    <property type="entry name" value="BSH_RND"/>
    <property type="match status" value="1"/>
</dbReference>
<dbReference type="Pfam" id="PF25954">
    <property type="entry name" value="Beta-barrel_RND_2"/>
    <property type="match status" value="1"/>
</dbReference>
<dbReference type="PROSITE" id="PS51257">
    <property type="entry name" value="PROKAR_LIPOPROTEIN"/>
    <property type="match status" value="1"/>
</dbReference>
<proteinExistence type="inferred from homology"/>
<dbReference type="InterPro" id="IPR006143">
    <property type="entry name" value="RND_pump_MFP"/>
</dbReference>
<dbReference type="InterPro" id="IPR058624">
    <property type="entry name" value="MdtA-like_HH"/>
</dbReference>
<dbReference type="RefSeq" id="WP_405281565.1">
    <property type="nucleotide sequence ID" value="NZ_CP144380.1"/>
</dbReference>
<evidence type="ECO:0000256" key="2">
    <source>
        <dbReference type="SAM" id="SignalP"/>
    </source>
</evidence>
<evidence type="ECO:0000256" key="1">
    <source>
        <dbReference type="ARBA" id="ARBA00009477"/>
    </source>
</evidence>
<dbReference type="SUPFAM" id="SSF111369">
    <property type="entry name" value="HlyD-like secretion proteins"/>
    <property type="match status" value="1"/>
</dbReference>
<feature type="domain" description="Multidrug resistance protein MdtA-like alpha-helical hairpin" evidence="3">
    <location>
        <begin position="94"/>
        <end position="161"/>
    </location>
</feature>
<dbReference type="PANTHER" id="PTHR30469:SF33">
    <property type="entry name" value="SLR1207 PROTEIN"/>
    <property type="match status" value="1"/>
</dbReference>
<protein>
    <submittedName>
        <fullName evidence="6">Efflux RND transporter periplasmic adaptor subunit</fullName>
    </submittedName>
</protein>
<dbReference type="Gene3D" id="2.40.420.20">
    <property type="match status" value="1"/>
</dbReference>
<dbReference type="Gene3D" id="1.10.287.470">
    <property type="entry name" value="Helix hairpin bin"/>
    <property type="match status" value="1"/>
</dbReference>
<evidence type="ECO:0000259" key="3">
    <source>
        <dbReference type="Pfam" id="PF25876"/>
    </source>
</evidence>
<evidence type="ECO:0000259" key="5">
    <source>
        <dbReference type="Pfam" id="PF25954"/>
    </source>
</evidence>
<gene>
    <name evidence="6" type="ORF">WI372_11215</name>
</gene>
<accession>A0ABU9EA63</accession>
<dbReference type="Pfam" id="PF25876">
    <property type="entry name" value="HH_MFP_RND"/>
    <property type="match status" value="1"/>
</dbReference>
<dbReference type="EMBL" id="JBBHLI010000006">
    <property type="protein sequence ID" value="MEK9501549.1"/>
    <property type="molecule type" value="Genomic_DNA"/>
</dbReference>
<dbReference type="InterPro" id="IPR058792">
    <property type="entry name" value="Beta-barrel_RND_2"/>
</dbReference>
<dbReference type="PANTHER" id="PTHR30469">
    <property type="entry name" value="MULTIDRUG RESISTANCE PROTEIN MDTA"/>
    <property type="match status" value="1"/>
</dbReference>
<keyword evidence="2" id="KW-0732">Signal</keyword>
<feature type="domain" description="Multidrug resistance protein MdtA-like barrel-sandwich hybrid" evidence="4">
    <location>
        <begin position="53"/>
        <end position="188"/>
    </location>
</feature>
<evidence type="ECO:0000313" key="7">
    <source>
        <dbReference type="Proteomes" id="UP001484239"/>
    </source>
</evidence>
<feature type="chain" id="PRO_5045766560" evidence="2">
    <location>
        <begin position="29"/>
        <end position="459"/>
    </location>
</feature>
<dbReference type="NCBIfam" id="TIGR01730">
    <property type="entry name" value="RND_mfp"/>
    <property type="match status" value="1"/>
</dbReference>
<evidence type="ECO:0000313" key="6">
    <source>
        <dbReference type="EMBL" id="MEK9501549.1"/>
    </source>
</evidence>
<feature type="signal peptide" evidence="2">
    <location>
        <begin position="1"/>
        <end position="28"/>
    </location>
</feature>
<name>A0ABU9EA63_9BACT</name>
<dbReference type="InterPro" id="IPR058625">
    <property type="entry name" value="MdtA-like_BSH"/>
</dbReference>
<evidence type="ECO:0000259" key="4">
    <source>
        <dbReference type="Pfam" id="PF25917"/>
    </source>
</evidence>
<reference evidence="6 7" key="1">
    <citation type="submission" date="2024-02" db="EMBL/GenBank/DDBJ databases">
        <title>A novel Gemmatimonadota bacterium.</title>
        <authorList>
            <person name="Du Z.-J."/>
            <person name="Ye Y.-Q."/>
        </authorList>
    </citation>
    <scope>NUCLEOTIDE SEQUENCE [LARGE SCALE GENOMIC DNA]</scope>
    <source>
        <strain evidence="6 7">DH-20</strain>
    </source>
</reference>
<sequence length="459" mass="47823">MMIKRFSVLALALAGAACSTGESAPAAAFQTASATRGNLRITAEATGTIEPIRTVEVKSKAGGEILEMLVDVGDEVEPGTLMARVDPRDVQNRYDQAKADFEVAQASFSNAQAQFERNQQLLDAGVITQQEFESSNLQYANAQASLTRAQTNFDLAELQLNDVTIRAPLAGTVLTRNVEEGSVIQSASGNVSGGTALFTMAELSSMRVRTLVDETDLGDLRAGMAATVTVEAYPDRTFRGEVEKIEPQAVVQSNVTMFPVIITLDNTSGLLKSGMNAEVEILIDQADDVILIPNNTVVTMQDATAAASALGLDATSIDVQALRSSLPSATGGGAPAGGGAPDMASLRAQVESGEISQDSVRALMASMRGSGGQRGQSADPAEPRAAVVFVMNAQGVPEAKAVMIALNDWDNTQVVSGLDEGTEIAVLGAAQLQAAQAAQLEQMRNRMGGGSPFGGGGRR</sequence>
<keyword evidence="7" id="KW-1185">Reference proteome</keyword>
<comment type="similarity">
    <text evidence="1">Belongs to the membrane fusion protein (MFP) (TC 8.A.1) family.</text>
</comment>
<dbReference type="Gene3D" id="2.40.50.100">
    <property type="match status" value="1"/>
</dbReference>
<comment type="caution">
    <text evidence="6">The sequence shown here is derived from an EMBL/GenBank/DDBJ whole genome shotgun (WGS) entry which is preliminary data.</text>
</comment>
<feature type="domain" description="CusB-like beta-barrel" evidence="5">
    <location>
        <begin position="212"/>
        <end position="281"/>
    </location>
</feature>